<dbReference type="AlphaFoldDB" id="A0AAV2BW07"/>
<gene>
    <name evidence="1" type="ORF">LARSCL_LOCUS21950</name>
</gene>
<dbReference type="EMBL" id="CAXIEN010000555">
    <property type="protein sequence ID" value="CAL1300458.1"/>
    <property type="molecule type" value="Genomic_DNA"/>
</dbReference>
<comment type="caution">
    <text evidence="1">The sequence shown here is derived from an EMBL/GenBank/DDBJ whole genome shotgun (WGS) entry which is preliminary data.</text>
</comment>
<sequence>MALTFKPSLQHLATVRLALTVYNDDIMHFLDQLDLRKDYKVVDPYNFNIKEERWVKNSIQKARKKLCKCLPKSLLNTVLHILQPIVEDINFWARDHFDIIEHIEKSHYKNIICWGSSGIIDRRKTAEQLIKMENIDKRMRFYMACIYFRKNDVLNLCQSMTTDERKNMLHINSNTAVNYWIGRLRKYPNPSWTEGALKYLSIATSGLDPLRRIRLSSFFSKLKCTLKIPFFRILSQTRGHIDDLRLCYNLLNENERAVVLRIPSMKKDLLLCYLDWPLQSLFLDAIKQMKNYLNCYSFEYCMEYIVY</sequence>
<organism evidence="1 2">
    <name type="scientific">Larinioides sclopetarius</name>
    <dbReference type="NCBI Taxonomy" id="280406"/>
    <lineage>
        <taxon>Eukaryota</taxon>
        <taxon>Metazoa</taxon>
        <taxon>Ecdysozoa</taxon>
        <taxon>Arthropoda</taxon>
        <taxon>Chelicerata</taxon>
        <taxon>Arachnida</taxon>
        <taxon>Araneae</taxon>
        <taxon>Araneomorphae</taxon>
        <taxon>Entelegynae</taxon>
        <taxon>Araneoidea</taxon>
        <taxon>Araneidae</taxon>
        <taxon>Larinioides</taxon>
    </lineage>
</organism>
<accession>A0AAV2BW07</accession>
<evidence type="ECO:0000313" key="1">
    <source>
        <dbReference type="EMBL" id="CAL1300458.1"/>
    </source>
</evidence>
<name>A0AAV2BW07_9ARAC</name>
<reference evidence="1 2" key="1">
    <citation type="submission" date="2024-04" db="EMBL/GenBank/DDBJ databases">
        <authorList>
            <person name="Rising A."/>
            <person name="Reimegard J."/>
            <person name="Sonavane S."/>
            <person name="Akerstrom W."/>
            <person name="Nylinder S."/>
            <person name="Hedman E."/>
            <person name="Kallberg Y."/>
        </authorList>
    </citation>
    <scope>NUCLEOTIDE SEQUENCE [LARGE SCALE GENOMIC DNA]</scope>
</reference>
<keyword evidence="2" id="KW-1185">Reference proteome</keyword>
<dbReference type="Proteomes" id="UP001497382">
    <property type="component" value="Unassembled WGS sequence"/>
</dbReference>
<evidence type="ECO:0000313" key="2">
    <source>
        <dbReference type="Proteomes" id="UP001497382"/>
    </source>
</evidence>
<protein>
    <submittedName>
        <fullName evidence="1">Uncharacterized protein</fullName>
    </submittedName>
</protein>
<feature type="non-terminal residue" evidence="1">
    <location>
        <position position="307"/>
    </location>
</feature>
<proteinExistence type="predicted"/>